<dbReference type="Gramene" id="ERM94133">
    <property type="protein sequence ID" value="ERM94133"/>
    <property type="gene ID" value="AMTR_s00010p00151420"/>
</dbReference>
<gene>
    <name evidence="2" type="ORF">AMTR_s00010p00151420</name>
</gene>
<evidence type="ECO:0000313" key="3">
    <source>
        <dbReference type="Proteomes" id="UP000017836"/>
    </source>
</evidence>
<sequence length="92" mass="9956">MLPSSLLSTLSSQDDPSEHPLFTAEHPKAAFSLPELKTLLLVGTRRSTQHSTLLTSFTLGQKLPAATTSSPHLFSSLPFQSCNQQPPLTVLQ</sequence>
<protein>
    <submittedName>
        <fullName evidence="2">Uncharacterized protein</fullName>
    </submittedName>
</protein>
<dbReference type="EMBL" id="KI397513">
    <property type="protein sequence ID" value="ERM94133.1"/>
    <property type="molecule type" value="Genomic_DNA"/>
</dbReference>
<keyword evidence="3" id="KW-1185">Reference proteome</keyword>
<feature type="region of interest" description="Disordered" evidence="1">
    <location>
        <begin position="1"/>
        <end position="26"/>
    </location>
</feature>
<accession>W1NF99</accession>
<organism evidence="2 3">
    <name type="scientific">Amborella trichopoda</name>
    <dbReference type="NCBI Taxonomy" id="13333"/>
    <lineage>
        <taxon>Eukaryota</taxon>
        <taxon>Viridiplantae</taxon>
        <taxon>Streptophyta</taxon>
        <taxon>Embryophyta</taxon>
        <taxon>Tracheophyta</taxon>
        <taxon>Spermatophyta</taxon>
        <taxon>Magnoliopsida</taxon>
        <taxon>Amborellales</taxon>
        <taxon>Amborellaceae</taxon>
        <taxon>Amborella</taxon>
    </lineage>
</organism>
<evidence type="ECO:0000256" key="1">
    <source>
        <dbReference type="SAM" id="MobiDB-lite"/>
    </source>
</evidence>
<dbReference type="HOGENOM" id="CLU_2416215_0_0_1"/>
<evidence type="ECO:0000313" key="2">
    <source>
        <dbReference type="EMBL" id="ERM94133.1"/>
    </source>
</evidence>
<feature type="compositionally biased region" description="Low complexity" evidence="1">
    <location>
        <begin position="1"/>
        <end position="14"/>
    </location>
</feature>
<reference evidence="3" key="1">
    <citation type="journal article" date="2013" name="Science">
        <title>The Amborella genome and the evolution of flowering plants.</title>
        <authorList>
            <consortium name="Amborella Genome Project"/>
        </authorList>
    </citation>
    <scope>NUCLEOTIDE SEQUENCE [LARGE SCALE GENOMIC DNA]</scope>
</reference>
<name>W1NF99_AMBTC</name>
<dbReference type="AlphaFoldDB" id="W1NF99"/>
<proteinExistence type="predicted"/>
<dbReference type="Proteomes" id="UP000017836">
    <property type="component" value="Unassembled WGS sequence"/>
</dbReference>